<organism evidence="1 2">
    <name type="scientific">Flammeovirga aprica JL-4</name>
    <dbReference type="NCBI Taxonomy" id="694437"/>
    <lineage>
        <taxon>Bacteria</taxon>
        <taxon>Pseudomonadati</taxon>
        <taxon>Bacteroidota</taxon>
        <taxon>Cytophagia</taxon>
        <taxon>Cytophagales</taxon>
        <taxon>Flammeovirgaceae</taxon>
        <taxon>Flammeovirga</taxon>
    </lineage>
</organism>
<dbReference type="Proteomes" id="UP000576082">
    <property type="component" value="Unassembled WGS sequence"/>
</dbReference>
<keyword evidence="2" id="KW-1185">Reference proteome</keyword>
<dbReference type="InterPro" id="IPR011652">
    <property type="entry name" value="MORN_2"/>
</dbReference>
<dbReference type="SUPFAM" id="SSF82185">
    <property type="entry name" value="Histone H3 K4-specific methyltransferase SET7/9 N-terminal domain"/>
    <property type="match status" value="1"/>
</dbReference>
<comment type="caution">
    <text evidence="1">The sequence shown here is derived from an EMBL/GenBank/DDBJ whole genome shotgun (WGS) entry which is preliminary data.</text>
</comment>
<evidence type="ECO:0008006" key="3">
    <source>
        <dbReference type="Google" id="ProtNLM"/>
    </source>
</evidence>
<dbReference type="EMBL" id="JABANE010000262">
    <property type="protein sequence ID" value="NME72962.1"/>
    <property type="molecule type" value="Genomic_DNA"/>
</dbReference>
<protein>
    <recommendedName>
        <fullName evidence="3">Toxin-antitoxin system YwqK family antitoxin</fullName>
    </recommendedName>
</protein>
<evidence type="ECO:0000313" key="1">
    <source>
        <dbReference type="EMBL" id="NME72962.1"/>
    </source>
</evidence>
<proteinExistence type="predicted"/>
<accession>A0A7X9S242</accession>
<dbReference type="AlphaFoldDB" id="A0A7X9S242"/>
<sequence length="59" mass="6873">MNLNHPLPKGNMEGEYLFYFQNGKIEMVGDYLDGQKVGEWITYDKEGNILSKENFKVTQ</sequence>
<name>A0A7X9S242_9BACT</name>
<evidence type="ECO:0000313" key="2">
    <source>
        <dbReference type="Proteomes" id="UP000576082"/>
    </source>
</evidence>
<dbReference type="Pfam" id="PF07661">
    <property type="entry name" value="MORN_2"/>
    <property type="match status" value="2"/>
</dbReference>
<reference evidence="1 2" key="1">
    <citation type="submission" date="2020-04" db="EMBL/GenBank/DDBJ databases">
        <title>Flammeovirga sp. SR4, a novel species isolated from seawater.</title>
        <authorList>
            <person name="Wang X."/>
        </authorList>
    </citation>
    <scope>NUCLEOTIDE SEQUENCE [LARGE SCALE GENOMIC DNA]</scope>
    <source>
        <strain evidence="1 2">ATCC 23126</strain>
    </source>
</reference>
<dbReference type="Gene3D" id="2.20.110.10">
    <property type="entry name" value="Histone H3 K4-specific methyltransferase SET7/9 N-terminal domain"/>
    <property type="match status" value="1"/>
</dbReference>
<gene>
    <name evidence="1" type="ORF">HHU12_33700</name>
</gene>